<comment type="caution">
    <text evidence="1">The sequence shown here is derived from an EMBL/GenBank/DDBJ whole genome shotgun (WGS) entry which is preliminary data.</text>
</comment>
<dbReference type="SUPFAM" id="SSF109854">
    <property type="entry name" value="DinB/YfiT-like putative metalloenzymes"/>
    <property type="match status" value="1"/>
</dbReference>
<dbReference type="Proteomes" id="UP000029990">
    <property type="component" value="Unassembled WGS sequence"/>
</dbReference>
<proteinExistence type="predicted"/>
<dbReference type="Gene3D" id="1.20.120.450">
    <property type="entry name" value="dinb family like domain"/>
    <property type="match status" value="1"/>
</dbReference>
<organism evidence="1 2">
    <name type="scientific">Knoellia flava TL1</name>
    <dbReference type="NCBI Taxonomy" id="1385518"/>
    <lineage>
        <taxon>Bacteria</taxon>
        <taxon>Bacillati</taxon>
        <taxon>Actinomycetota</taxon>
        <taxon>Actinomycetes</taxon>
        <taxon>Micrococcales</taxon>
        <taxon>Intrasporangiaceae</taxon>
        <taxon>Knoellia</taxon>
    </lineage>
</organism>
<evidence type="ECO:0000313" key="1">
    <source>
        <dbReference type="EMBL" id="KGN35883.1"/>
    </source>
</evidence>
<sequence>MDTTMSGMGELLGERDNYADYLRSRREMFVAACEGLTPEQLALRSVPPSTMSLLGMVRHLAEVERVWFRRWLDGGDPERLWGPRGNDDDWNGAVGSQECVDEAWSAWRAEVAFAEGWLAAHDDMGAVVDADHHGRINVRDIVVHLVEEYAQHLGHADLLREVIDGRRSG</sequence>
<name>A0ABR4XI59_9MICO</name>
<evidence type="ECO:0008006" key="3">
    <source>
        <dbReference type="Google" id="ProtNLM"/>
    </source>
</evidence>
<evidence type="ECO:0000313" key="2">
    <source>
        <dbReference type="Proteomes" id="UP000029990"/>
    </source>
</evidence>
<gene>
    <name evidence="1" type="ORF">N798_01220</name>
</gene>
<dbReference type="InterPro" id="IPR034660">
    <property type="entry name" value="DinB/YfiT-like"/>
</dbReference>
<dbReference type="InterPro" id="IPR007061">
    <property type="entry name" value="MST-like"/>
</dbReference>
<dbReference type="Pfam" id="PF04978">
    <property type="entry name" value="MST"/>
    <property type="match status" value="1"/>
</dbReference>
<reference evidence="1 2" key="1">
    <citation type="submission" date="2013-08" db="EMBL/GenBank/DDBJ databases">
        <title>The genome sequence of Knoellia flava.</title>
        <authorList>
            <person name="Zhu W."/>
            <person name="Wang G."/>
        </authorList>
    </citation>
    <scope>NUCLEOTIDE SEQUENCE [LARGE SCALE GENOMIC DNA]</scope>
    <source>
        <strain evidence="1 2">TL1</strain>
    </source>
</reference>
<keyword evidence="2" id="KW-1185">Reference proteome</keyword>
<protein>
    <recommendedName>
        <fullName evidence="3">Mini-circle protein</fullName>
    </recommendedName>
</protein>
<accession>A0ABR4XI59</accession>
<dbReference type="EMBL" id="AVPI01000001">
    <property type="protein sequence ID" value="KGN35883.1"/>
    <property type="molecule type" value="Genomic_DNA"/>
</dbReference>